<gene>
    <name evidence="2" type="ORF">GCM10022271_21590</name>
</gene>
<reference evidence="3" key="1">
    <citation type="journal article" date="2019" name="Int. J. Syst. Evol. Microbiol.">
        <title>The Global Catalogue of Microorganisms (GCM) 10K type strain sequencing project: providing services to taxonomists for standard genome sequencing and annotation.</title>
        <authorList>
            <consortium name="The Broad Institute Genomics Platform"/>
            <consortium name="The Broad Institute Genome Sequencing Center for Infectious Disease"/>
            <person name="Wu L."/>
            <person name="Ma J."/>
        </authorList>
    </citation>
    <scope>NUCLEOTIDE SEQUENCE [LARGE SCALE GENOMIC DNA]</scope>
    <source>
        <strain evidence="3">JCM 17525</strain>
    </source>
</reference>
<dbReference type="Proteomes" id="UP001501456">
    <property type="component" value="Unassembled WGS sequence"/>
</dbReference>
<dbReference type="EMBL" id="BAABBI010000003">
    <property type="protein sequence ID" value="GAA3788718.1"/>
    <property type="molecule type" value="Genomic_DNA"/>
</dbReference>
<feature type="chain" id="PRO_5046534430" evidence="1">
    <location>
        <begin position="23"/>
        <end position="161"/>
    </location>
</feature>
<feature type="signal peptide" evidence="1">
    <location>
        <begin position="1"/>
        <end position="22"/>
    </location>
</feature>
<evidence type="ECO:0000256" key="1">
    <source>
        <dbReference type="SAM" id="SignalP"/>
    </source>
</evidence>
<sequence length="161" mass="18267">MRNKLMLFIVAVALVACGSTKTQTTNLSKRIMKGYWALNTITYSQSGEFNVTLFNDATAGCFKGSTWRFIPNNNTGIYTLSGLDCDNTEKHFVSTFDKIDKDSGLYDFLLKPTNEKHKSETNNGFRVSLTHLDDTTMQWQQTVSLDGKPFTIYMNFTKINE</sequence>
<dbReference type="PROSITE" id="PS51257">
    <property type="entry name" value="PROKAR_LIPOPROTEIN"/>
    <property type="match status" value="1"/>
</dbReference>
<keyword evidence="1" id="KW-0732">Signal</keyword>
<evidence type="ECO:0000313" key="3">
    <source>
        <dbReference type="Proteomes" id="UP001501456"/>
    </source>
</evidence>
<keyword evidence="3" id="KW-1185">Reference proteome</keyword>
<evidence type="ECO:0000313" key="2">
    <source>
        <dbReference type="EMBL" id="GAA3788718.1"/>
    </source>
</evidence>
<protein>
    <submittedName>
        <fullName evidence="2">Lipocalin family protein</fullName>
    </submittedName>
</protein>
<name>A0ABP7H960_9FLAO</name>
<comment type="caution">
    <text evidence="2">The sequence shown here is derived from an EMBL/GenBank/DDBJ whole genome shotgun (WGS) entry which is preliminary data.</text>
</comment>
<organism evidence="2 3">
    <name type="scientific">Corallibacter vietnamensis</name>
    <dbReference type="NCBI Taxonomy" id="904130"/>
    <lineage>
        <taxon>Bacteria</taxon>
        <taxon>Pseudomonadati</taxon>
        <taxon>Bacteroidota</taxon>
        <taxon>Flavobacteriia</taxon>
        <taxon>Flavobacteriales</taxon>
        <taxon>Flavobacteriaceae</taxon>
        <taxon>Corallibacter</taxon>
    </lineage>
</organism>
<proteinExistence type="predicted"/>
<dbReference type="RefSeq" id="WP_344730467.1">
    <property type="nucleotide sequence ID" value="NZ_BAABBI010000003.1"/>
</dbReference>
<accession>A0ABP7H960</accession>